<gene>
    <name evidence="2" type="ORF">G2W53_023023</name>
</gene>
<protein>
    <submittedName>
        <fullName evidence="2">Uncharacterized protein</fullName>
    </submittedName>
</protein>
<organism evidence="2 3">
    <name type="scientific">Senna tora</name>
    <dbReference type="NCBI Taxonomy" id="362788"/>
    <lineage>
        <taxon>Eukaryota</taxon>
        <taxon>Viridiplantae</taxon>
        <taxon>Streptophyta</taxon>
        <taxon>Embryophyta</taxon>
        <taxon>Tracheophyta</taxon>
        <taxon>Spermatophyta</taxon>
        <taxon>Magnoliopsida</taxon>
        <taxon>eudicotyledons</taxon>
        <taxon>Gunneridae</taxon>
        <taxon>Pentapetalae</taxon>
        <taxon>rosids</taxon>
        <taxon>fabids</taxon>
        <taxon>Fabales</taxon>
        <taxon>Fabaceae</taxon>
        <taxon>Caesalpinioideae</taxon>
        <taxon>Cassia clade</taxon>
        <taxon>Senna</taxon>
    </lineage>
</organism>
<accession>A0A834TVD0</accession>
<proteinExistence type="predicted"/>
<keyword evidence="3" id="KW-1185">Reference proteome</keyword>
<comment type="caution">
    <text evidence="2">The sequence shown here is derived from an EMBL/GenBank/DDBJ whole genome shotgun (WGS) entry which is preliminary data.</text>
</comment>
<evidence type="ECO:0000256" key="1">
    <source>
        <dbReference type="SAM" id="MobiDB-lite"/>
    </source>
</evidence>
<evidence type="ECO:0000313" key="2">
    <source>
        <dbReference type="EMBL" id="KAF7824879.1"/>
    </source>
</evidence>
<dbReference type="Proteomes" id="UP000634136">
    <property type="component" value="Unassembled WGS sequence"/>
</dbReference>
<dbReference type="EMBL" id="JAAIUW010000007">
    <property type="protein sequence ID" value="KAF7824879.1"/>
    <property type="molecule type" value="Genomic_DNA"/>
</dbReference>
<name>A0A834TVD0_9FABA</name>
<dbReference type="AlphaFoldDB" id="A0A834TVD0"/>
<feature type="region of interest" description="Disordered" evidence="1">
    <location>
        <begin position="1"/>
        <end position="32"/>
    </location>
</feature>
<evidence type="ECO:0000313" key="3">
    <source>
        <dbReference type="Proteomes" id="UP000634136"/>
    </source>
</evidence>
<reference evidence="2" key="1">
    <citation type="submission" date="2020-09" db="EMBL/GenBank/DDBJ databases">
        <title>Genome-Enabled Discovery of Anthraquinone Biosynthesis in Senna tora.</title>
        <authorList>
            <person name="Kang S.-H."/>
            <person name="Pandey R.P."/>
            <person name="Lee C.-M."/>
            <person name="Sim J.-S."/>
            <person name="Jeong J.-T."/>
            <person name="Choi B.-S."/>
            <person name="Jung M."/>
            <person name="Ginzburg D."/>
            <person name="Zhao K."/>
            <person name="Won S.Y."/>
            <person name="Oh T.-J."/>
            <person name="Yu Y."/>
            <person name="Kim N.-H."/>
            <person name="Lee O.R."/>
            <person name="Lee T.-H."/>
            <person name="Bashyal P."/>
            <person name="Kim T.-S."/>
            <person name="Lee W.-H."/>
            <person name="Kawkins C."/>
            <person name="Kim C.-K."/>
            <person name="Kim J.S."/>
            <person name="Ahn B.O."/>
            <person name="Rhee S.Y."/>
            <person name="Sohng J.K."/>
        </authorList>
    </citation>
    <scope>NUCLEOTIDE SEQUENCE</scope>
    <source>
        <tissue evidence="2">Leaf</tissue>
    </source>
</reference>
<sequence>MPTVTKTPHTAGDDRRWLPPLVATGGRKETEY</sequence>